<evidence type="ECO:0000256" key="1">
    <source>
        <dbReference type="SAM" id="Phobius"/>
    </source>
</evidence>
<dbReference type="RefSeq" id="WP_228878183.1">
    <property type="nucleotide sequence ID" value="NZ_CABIIK010000004.1"/>
</dbReference>
<feature type="transmembrane region" description="Helical" evidence="1">
    <location>
        <begin position="356"/>
        <end position="379"/>
    </location>
</feature>
<dbReference type="EMBL" id="CP087994">
    <property type="protein sequence ID" value="UYO62339.1"/>
    <property type="molecule type" value="Genomic_DNA"/>
</dbReference>
<keyword evidence="1" id="KW-0812">Transmembrane</keyword>
<gene>
    <name evidence="2" type="ORF">LNN31_16340</name>
</gene>
<evidence type="ECO:0000313" key="3">
    <source>
        <dbReference type="Proteomes" id="UP001163550"/>
    </source>
</evidence>
<proteinExistence type="predicted"/>
<dbReference type="Proteomes" id="UP001163550">
    <property type="component" value="Chromosome"/>
</dbReference>
<protein>
    <submittedName>
        <fullName evidence="2">Uncharacterized protein</fullName>
    </submittedName>
</protein>
<feature type="transmembrane region" description="Helical" evidence="1">
    <location>
        <begin position="385"/>
        <end position="411"/>
    </location>
</feature>
<organism evidence="2 3">
    <name type="scientific">Acetobacterium wieringae</name>
    <dbReference type="NCBI Taxonomy" id="52694"/>
    <lineage>
        <taxon>Bacteria</taxon>
        <taxon>Bacillati</taxon>
        <taxon>Bacillota</taxon>
        <taxon>Clostridia</taxon>
        <taxon>Eubacteriales</taxon>
        <taxon>Eubacteriaceae</taxon>
        <taxon>Acetobacterium</taxon>
    </lineage>
</organism>
<accession>A0ABY6HCX2</accession>
<keyword evidence="3" id="KW-1185">Reference proteome</keyword>
<name>A0ABY6HCX2_9FIRM</name>
<keyword evidence="1" id="KW-1133">Transmembrane helix</keyword>
<reference evidence="2" key="1">
    <citation type="submission" date="2021-11" db="EMBL/GenBank/DDBJ databases">
        <title>Isoprene-degrading acetogen.</title>
        <authorList>
            <person name="Yang Y."/>
            <person name="Jin H."/>
            <person name="Yan J."/>
        </authorList>
    </citation>
    <scope>NUCLEOTIDE SEQUENCE</scope>
    <source>
        <strain evidence="2">Berkeley</strain>
    </source>
</reference>
<evidence type="ECO:0000313" key="2">
    <source>
        <dbReference type="EMBL" id="UYO62339.1"/>
    </source>
</evidence>
<keyword evidence="1" id="KW-0472">Membrane</keyword>
<sequence>MNSENLIKGKLTNLAREYQKKIDAEIKVIEQKRQAQPTGTGFFDKLKATGNAALEKGQTELVKRNYPNVLVVPDISDQLLLNAAKQFELEIDSKLIIGMIDTSLLRNGTKGYFFTGEKIYVIDNDGKTIIKMTEISDVMMTEVDLNQGKEDAEPNFQAAIRVTFKNNNEVILKTAPLEPVFSILKSLNTATLVFEESDQRVKQEDLSDLGKVYFIKVSINYLMADDGMIDSAEYASLISLISMFVLEKAQLDELRDYRLNNPQLQNTKLLLIKLMKEVPIGSREAISLNLLDSLLTLRKESIDNWKEDQALNEIKDCLKISNEKVAFLVNNLKNEIRIEKERLSDDKVAEIVSSTLATGSAIGIPFAALAATGAITGFGGASGGLFALAFASTGGMIVGITAIGAASFGAYKGIKYLTGSKTAEKYLYRQAKLQSALVSQRKATNMLLQDINWLSEGLETIMVLKNQVIDKNTNLQAQYDQLRNFVEKLQRVSNAAKVTEQRRVNDERELLLTKLPELLDLQKLELLLKKSVDWEKEGGFILTIYQEVNGEYVINTNLKVEDYEIGLEILERLGYFKTASDLESTARKGLQKLREQVGM</sequence>